<dbReference type="EMBL" id="JANEYF010003770">
    <property type="protein sequence ID" value="KAJ8934091.1"/>
    <property type="molecule type" value="Genomic_DNA"/>
</dbReference>
<feature type="compositionally biased region" description="Basic and acidic residues" evidence="1">
    <location>
        <begin position="649"/>
        <end position="663"/>
    </location>
</feature>
<feature type="region of interest" description="Disordered" evidence="1">
    <location>
        <begin position="623"/>
        <end position="761"/>
    </location>
</feature>
<name>A0AAV8X578_9CUCU</name>
<feature type="compositionally biased region" description="Low complexity" evidence="1">
    <location>
        <begin position="366"/>
        <end position="378"/>
    </location>
</feature>
<organism evidence="2 3">
    <name type="scientific">Rhamnusium bicolor</name>
    <dbReference type="NCBI Taxonomy" id="1586634"/>
    <lineage>
        <taxon>Eukaryota</taxon>
        <taxon>Metazoa</taxon>
        <taxon>Ecdysozoa</taxon>
        <taxon>Arthropoda</taxon>
        <taxon>Hexapoda</taxon>
        <taxon>Insecta</taxon>
        <taxon>Pterygota</taxon>
        <taxon>Neoptera</taxon>
        <taxon>Endopterygota</taxon>
        <taxon>Coleoptera</taxon>
        <taxon>Polyphaga</taxon>
        <taxon>Cucujiformia</taxon>
        <taxon>Chrysomeloidea</taxon>
        <taxon>Cerambycidae</taxon>
        <taxon>Lepturinae</taxon>
        <taxon>Rhagiini</taxon>
        <taxon>Rhamnusium</taxon>
    </lineage>
</organism>
<feature type="region of interest" description="Disordered" evidence="1">
    <location>
        <begin position="342"/>
        <end position="446"/>
    </location>
</feature>
<feature type="compositionally biased region" description="Polar residues" evidence="1">
    <location>
        <begin position="664"/>
        <end position="685"/>
    </location>
</feature>
<dbReference type="Proteomes" id="UP001162156">
    <property type="component" value="Unassembled WGS sequence"/>
</dbReference>
<feature type="region of interest" description="Disordered" evidence="1">
    <location>
        <begin position="551"/>
        <end position="575"/>
    </location>
</feature>
<feature type="compositionally biased region" description="Basic and acidic residues" evidence="1">
    <location>
        <begin position="562"/>
        <end position="575"/>
    </location>
</feature>
<proteinExistence type="predicted"/>
<feature type="compositionally biased region" description="Pro residues" evidence="1">
    <location>
        <begin position="158"/>
        <end position="178"/>
    </location>
</feature>
<feature type="region of interest" description="Disordered" evidence="1">
    <location>
        <begin position="154"/>
        <end position="253"/>
    </location>
</feature>
<feature type="compositionally biased region" description="Polar residues" evidence="1">
    <location>
        <begin position="431"/>
        <end position="440"/>
    </location>
</feature>
<feature type="compositionally biased region" description="Polar residues" evidence="1">
    <location>
        <begin position="741"/>
        <end position="761"/>
    </location>
</feature>
<keyword evidence="3" id="KW-1185">Reference proteome</keyword>
<evidence type="ECO:0000313" key="3">
    <source>
        <dbReference type="Proteomes" id="UP001162156"/>
    </source>
</evidence>
<feature type="compositionally biased region" description="Polar residues" evidence="1">
    <location>
        <begin position="225"/>
        <end position="243"/>
    </location>
</feature>
<accession>A0AAV8X578</accession>
<sequence>MRVTIFLFIFRGPNVSVLHLRSTSEPWETSPTSAYPMTTGTSSRSYFINRSVGSNIPPLTKHQSLGSASQSYKWTNSPSFHSGGEDGFQVQQRSLDENKRAGYTSNMSTTSSLQSARRTNIKLSDYHCNSEPGKYPSEPQRPAYLSLQARDFERKTPSPLPAPDSPPSVTPIISPPPAFQDRNNKSLSKSRTFFGKTPFLPRSNAIEDSDASPPPSPPPLKWKSAVQSASQMRKTKTMTTSPATEKPPRTFNRIPQTKSLEDTTATRRTQFIQHYGGSSSSSSSSMGFRSLDSNFNRPGNIMPRLSENTDSSVDVYEDADEEDNNSSSLNISIISTLNTNMAQSEFNRPRDKDQIRTNLRTVRPPSSSSTSSNEFLSRSPPPPVQQQIRRSAPNRPYQTTKSQSQEDPSLQRVRRSRSLQLPEKKAPIYNRDTSIQTRISPQHPDSHRAVVKIGTGIERPKRYSIQPVKPQSAEGNALDVDMLREAEVVTGFLYGNRSRAAAQALLMHRYNNNNISKEEKAKEGNKPINNGLTVYYVGNSRKERQKLLVRGSTSPNLPTGKHTFEARTETKNPCKPDTCDFWPHCAHRDSLNREAQFVMLNRPISSVIDRKTQDQYKRRLAQEIERRKQQNGATKEIRERRLSPNKQTVKRDQSDGVSHEKKSSPVNPKSRTPTFTNVSGSSSGSDVWLTASDRKSNVKSSGASTPLEDGLSGAKDEKPREMILTRPGSAPSEERSADLLVSQQRSMSLPKSFLSASFQQG</sequence>
<feature type="compositionally biased region" description="Polar residues" evidence="1">
    <location>
        <begin position="396"/>
        <end position="408"/>
    </location>
</feature>
<evidence type="ECO:0000256" key="1">
    <source>
        <dbReference type="SAM" id="MobiDB-lite"/>
    </source>
</evidence>
<feature type="region of interest" description="Disordered" evidence="1">
    <location>
        <begin position="274"/>
        <end position="310"/>
    </location>
</feature>
<feature type="compositionally biased region" description="Basic and acidic residues" evidence="1">
    <location>
        <begin position="714"/>
        <end position="723"/>
    </location>
</feature>
<protein>
    <submittedName>
        <fullName evidence="2">Uncharacterized protein</fullName>
    </submittedName>
</protein>
<evidence type="ECO:0000313" key="2">
    <source>
        <dbReference type="EMBL" id="KAJ8934091.1"/>
    </source>
</evidence>
<gene>
    <name evidence="2" type="ORF">NQ314_013600</name>
</gene>
<comment type="caution">
    <text evidence="2">The sequence shown here is derived from an EMBL/GenBank/DDBJ whole genome shotgun (WGS) entry which is preliminary data.</text>
</comment>
<dbReference type="AlphaFoldDB" id="A0AAV8X578"/>
<reference evidence="2" key="1">
    <citation type="journal article" date="2023" name="Insect Mol. Biol.">
        <title>Genome sequencing provides insights into the evolution of gene families encoding plant cell wall-degrading enzymes in longhorned beetles.</title>
        <authorList>
            <person name="Shin N.R."/>
            <person name="Okamura Y."/>
            <person name="Kirsch R."/>
            <person name="Pauchet Y."/>
        </authorList>
    </citation>
    <scope>NUCLEOTIDE SEQUENCE</scope>
    <source>
        <strain evidence="2">RBIC_L_NR</strain>
    </source>
</reference>